<accession>A0A1H8H9M2</accession>
<dbReference type="Pfam" id="PF03524">
    <property type="entry name" value="CagX"/>
    <property type="match status" value="1"/>
</dbReference>
<sequence length="299" mass="33297">MKRIVTLTSIFLLITGVASVFASNLTEAYFSGKNPQLTQQEREAIAMAKKWQANSAQGIKPVAGTDGSIRFLFGAQQPSIVCAVLQVCDIELQPGEQVNSIHLGDQARWLIEPAITGQGSNEVQHLIVKPMDVGLETSLVVTTNRRTYHIRLRSHRREFMPRVGFIYPEDALAKWDAIKAQENRALEIRQSRVIPETGEYLGNLDFAYSVSGNAVWKPVRVYNDGQKTIIQMPKVMAQTEAPTLLLLNRKGGLFKKDDTVMVNYRLQGDRYIVDVVFDKAILVAGVGGNQNRITITRGN</sequence>
<evidence type="ECO:0000256" key="1">
    <source>
        <dbReference type="ARBA" id="ARBA00006135"/>
    </source>
</evidence>
<dbReference type="OrthoDB" id="5357875at2"/>
<dbReference type="AlphaFoldDB" id="A0A1H8H9M2"/>
<dbReference type="CDD" id="cd06911">
    <property type="entry name" value="VirB9_CagX_TrbG"/>
    <property type="match status" value="1"/>
</dbReference>
<evidence type="ECO:0000313" key="5">
    <source>
        <dbReference type="Proteomes" id="UP000199459"/>
    </source>
</evidence>
<dbReference type="Proteomes" id="UP000199459">
    <property type="component" value="Unassembled WGS sequence"/>
</dbReference>
<dbReference type="Gene3D" id="2.60.40.2500">
    <property type="match status" value="1"/>
</dbReference>
<evidence type="ECO:0000256" key="3">
    <source>
        <dbReference type="SAM" id="SignalP"/>
    </source>
</evidence>
<dbReference type="InterPro" id="IPR033645">
    <property type="entry name" value="VirB9/CagX/TrbG_C"/>
</dbReference>
<dbReference type="STRING" id="917.SAMN05216326_13914"/>
<gene>
    <name evidence="4" type="ORF">SAMN05216325_12241</name>
</gene>
<dbReference type="NCBIfam" id="NF010460">
    <property type="entry name" value="PRK13885.1"/>
    <property type="match status" value="1"/>
</dbReference>
<dbReference type="EMBL" id="FOCP01000022">
    <property type="protein sequence ID" value="SEN52906.1"/>
    <property type="molecule type" value="Genomic_DNA"/>
</dbReference>
<feature type="chain" id="PRO_5011645884" evidence="3">
    <location>
        <begin position="23"/>
        <end position="299"/>
    </location>
</feature>
<protein>
    <submittedName>
        <fullName evidence="4">Type IV secretion system protein VirB9</fullName>
    </submittedName>
</protein>
<evidence type="ECO:0000313" key="4">
    <source>
        <dbReference type="EMBL" id="SEN52906.1"/>
    </source>
</evidence>
<feature type="signal peptide" evidence="3">
    <location>
        <begin position="1"/>
        <end position="22"/>
    </location>
</feature>
<reference evidence="4 5" key="1">
    <citation type="submission" date="2016-10" db="EMBL/GenBank/DDBJ databases">
        <authorList>
            <person name="de Groot N.N."/>
        </authorList>
    </citation>
    <scope>NUCLEOTIDE SEQUENCE [LARGE SCALE GENOMIC DNA]</scope>
    <source>
        <strain evidence="4 5">Nm22</strain>
    </source>
</reference>
<dbReference type="InterPro" id="IPR038161">
    <property type="entry name" value="VirB9/CagX/TrbG_C_sf"/>
</dbReference>
<name>A0A1H8H9M2_9PROT</name>
<keyword evidence="2 3" id="KW-0732">Signal</keyword>
<evidence type="ECO:0000256" key="2">
    <source>
        <dbReference type="ARBA" id="ARBA00022729"/>
    </source>
</evidence>
<dbReference type="NCBIfam" id="TIGR02775">
    <property type="entry name" value="TrbG_Ti"/>
    <property type="match status" value="1"/>
</dbReference>
<dbReference type="RefSeq" id="WP_090633891.1">
    <property type="nucleotide sequence ID" value="NZ_FOCP01000022.1"/>
</dbReference>
<proteinExistence type="inferred from homology"/>
<comment type="similarity">
    <text evidence="1">Belongs to the TrbG/VirB9 family.</text>
</comment>
<dbReference type="InterPro" id="IPR014142">
    <property type="entry name" value="TrbG_Ti"/>
</dbReference>
<dbReference type="InterPro" id="IPR010258">
    <property type="entry name" value="Conjugal_tfr_TrbG/VirB9/CagX"/>
</dbReference>
<organism evidence="4 5">
    <name type="scientific">Nitrosomonas marina</name>
    <dbReference type="NCBI Taxonomy" id="917"/>
    <lineage>
        <taxon>Bacteria</taxon>
        <taxon>Pseudomonadati</taxon>
        <taxon>Pseudomonadota</taxon>
        <taxon>Betaproteobacteria</taxon>
        <taxon>Nitrosomonadales</taxon>
        <taxon>Nitrosomonadaceae</taxon>
        <taxon>Nitrosomonas</taxon>
    </lineage>
</organism>